<dbReference type="Pfam" id="PF13520">
    <property type="entry name" value="AA_permease_2"/>
    <property type="match status" value="1"/>
</dbReference>
<organism evidence="5 6">
    <name type="scientific">Lasiosphaeria hispida</name>
    <dbReference type="NCBI Taxonomy" id="260671"/>
    <lineage>
        <taxon>Eukaryota</taxon>
        <taxon>Fungi</taxon>
        <taxon>Dikarya</taxon>
        <taxon>Ascomycota</taxon>
        <taxon>Pezizomycotina</taxon>
        <taxon>Sordariomycetes</taxon>
        <taxon>Sordariomycetidae</taxon>
        <taxon>Sordariales</taxon>
        <taxon>Lasiosphaeriaceae</taxon>
        <taxon>Lasiosphaeria</taxon>
    </lineage>
</organism>
<proteinExistence type="predicted"/>
<gene>
    <name evidence="5" type="ORF">B0T25DRAFT_60768</name>
</gene>
<protein>
    <submittedName>
        <fullName evidence="5">Uncharacterized protein</fullName>
    </submittedName>
</protein>
<reference evidence="5" key="2">
    <citation type="submission" date="2023-06" db="EMBL/GenBank/DDBJ databases">
        <authorList>
            <consortium name="Lawrence Berkeley National Laboratory"/>
            <person name="Haridas S."/>
            <person name="Hensen N."/>
            <person name="Bonometti L."/>
            <person name="Westerberg I."/>
            <person name="Brannstrom I.O."/>
            <person name="Guillou S."/>
            <person name="Cros-Aarteil S."/>
            <person name="Calhoun S."/>
            <person name="Kuo A."/>
            <person name="Mondo S."/>
            <person name="Pangilinan J."/>
            <person name="Riley R."/>
            <person name="Labutti K."/>
            <person name="Andreopoulos B."/>
            <person name="Lipzen A."/>
            <person name="Chen C."/>
            <person name="Yanf M."/>
            <person name="Daum C."/>
            <person name="Ng V."/>
            <person name="Clum A."/>
            <person name="Steindorff A."/>
            <person name="Ohm R."/>
            <person name="Martin F."/>
            <person name="Silar P."/>
            <person name="Natvig D."/>
            <person name="Lalanne C."/>
            <person name="Gautier V."/>
            <person name="Ament-Velasquez S.L."/>
            <person name="Kruys A."/>
            <person name="Hutchinson M.I."/>
            <person name="Powell A.J."/>
            <person name="Barry K."/>
            <person name="Miller A.N."/>
            <person name="Grigoriev I.V."/>
            <person name="Debuchy R."/>
            <person name="Gladieux P."/>
            <person name="Thoren M.H."/>
            <person name="Johannesson H."/>
        </authorList>
    </citation>
    <scope>NUCLEOTIDE SEQUENCE</scope>
    <source>
        <strain evidence="5">CBS 955.72</strain>
    </source>
</reference>
<evidence type="ECO:0000256" key="4">
    <source>
        <dbReference type="ARBA" id="ARBA00023136"/>
    </source>
</evidence>
<evidence type="ECO:0000256" key="3">
    <source>
        <dbReference type="ARBA" id="ARBA00022989"/>
    </source>
</evidence>
<keyword evidence="6" id="KW-1185">Reference proteome</keyword>
<dbReference type="Proteomes" id="UP001275084">
    <property type="component" value="Unassembled WGS sequence"/>
</dbReference>
<sequence length="130" mass="14851">MKFTQGVLPYPRFWASTRPFSTPLGPYAIKWAVTVLMILAPPAGDAFNFITDLQVYPNAFFNVVMAAGIYAVRYRRAPPHPHRQPLDEAIPKMKCQHRPTQLCTYRERPPTKPLSLSFLLLMFCVLVEQA</sequence>
<evidence type="ECO:0000313" key="6">
    <source>
        <dbReference type="Proteomes" id="UP001275084"/>
    </source>
</evidence>
<dbReference type="GO" id="GO:0016020">
    <property type="term" value="C:membrane"/>
    <property type="evidence" value="ECO:0007669"/>
    <property type="project" value="UniProtKB-SubCell"/>
</dbReference>
<keyword evidence="2" id="KW-0812">Transmembrane</keyword>
<reference evidence="5" key="1">
    <citation type="journal article" date="2023" name="Mol. Phylogenet. Evol.">
        <title>Genome-scale phylogeny and comparative genomics of the fungal order Sordariales.</title>
        <authorList>
            <person name="Hensen N."/>
            <person name="Bonometti L."/>
            <person name="Westerberg I."/>
            <person name="Brannstrom I.O."/>
            <person name="Guillou S."/>
            <person name="Cros-Aarteil S."/>
            <person name="Calhoun S."/>
            <person name="Haridas S."/>
            <person name="Kuo A."/>
            <person name="Mondo S."/>
            <person name="Pangilinan J."/>
            <person name="Riley R."/>
            <person name="LaButti K."/>
            <person name="Andreopoulos B."/>
            <person name="Lipzen A."/>
            <person name="Chen C."/>
            <person name="Yan M."/>
            <person name="Daum C."/>
            <person name="Ng V."/>
            <person name="Clum A."/>
            <person name="Steindorff A."/>
            <person name="Ohm R.A."/>
            <person name="Martin F."/>
            <person name="Silar P."/>
            <person name="Natvig D.O."/>
            <person name="Lalanne C."/>
            <person name="Gautier V."/>
            <person name="Ament-Velasquez S.L."/>
            <person name="Kruys A."/>
            <person name="Hutchinson M.I."/>
            <person name="Powell A.J."/>
            <person name="Barry K."/>
            <person name="Miller A.N."/>
            <person name="Grigoriev I.V."/>
            <person name="Debuchy R."/>
            <person name="Gladieux P."/>
            <person name="Hiltunen Thoren M."/>
            <person name="Johannesson H."/>
        </authorList>
    </citation>
    <scope>NUCLEOTIDE SEQUENCE</scope>
    <source>
        <strain evidence="5">CBS 955.72</strain>
    </source>
</reference>
<evidence type="ECO:0000313" key="5">
    <source>
        <dbReference type="EMBL" id="KAK3364283.1"/>
    </source>
</evidence>
<dbReference type="EMBL" id="JAUIQD010000001">
    <property type="protein sequence ID" value="KAK3364283.1"/>
    <property type="molecule type" value="Genomic_DNA"/>
</dbReference>
<dbReference type="GO" id="GO:0022857">
    <property type="term" value="F:transmembrane transporter activity"/>
    <property type="evidence" value="ECO:0007669"/>
    <property type="project" value="InterPro"/>
</dbReference>
<name>A0AAJ0HWU1_9PEZI</name>
<evidence type="ECO:0000256" key="1">
    <source>
        <dbReference type="ARBA" id="ARBA00004141"/>
    </source>
</evidence>
<comment type="subcellular location">
    <subcellularLocation>
        <location evidence="1">Membrane</location>
        <topology evidence="1">Multi-pass membrane protein</topology>
    </subcellularLocation>
</comment>
<accession>A0AAJ0HWU1</accession>
<dbReference type="AlphaFoldDB" id="A0AAJ0HWU1"/>
<keyword evidence="4" id="KW-0472">Membrane</keyword>
<evidence type="ECO:0000256" key="2">
    <source>
        <dbReference type="ARBA" id="ARBA00022692"/>
    </source>
</evidence>
<dbReference type="InterPro" id="IPR002293">
    <property type="entry name" value="AA/rel_permease1"/>
</dbReference>
<keyword evidence="3" id="KW-1133">Transmembrane helix</keyword>
<comment type="caution">
    <text evidence="5">The sequence shown here is derived from an EMBL/GenBank/DDBJ whole genome shotgun (WGS) entry which is preliminary data.</text>
</comment>